<name>A0A6I6A894_9PLAN</name>
<reference evidence="3 4" key="1">
    <citation type="submission" date="2019-09" db="EMBL/GenBank/DDBJ databases">
        <title>Gimesia benthica sp. nov., a novel bacterium isolated from deep-sea water of the Northwest Indian Ocean.</title>
        <authorList>
            <person name="Dai X."/>
        </authorList>
    </citation>
    <scope>NUCLEOTIDE SEQUENCE [LARGE SCALE GENOMIC DNA]</scope>
    <source>
        <strain evidence="3 4">E7</strain>
    </source>
</reference>
<evidence type="ECO:0000256" key="1">
    <source>
        <dbReference type="SAM" id="MobiDB-lite"/>
    </source>
</evidence>
<gene>
    <name evidence="3" type="ORF">F1728_03300</name>
</gene>
<dbReference type="KEGG" id="gim:F1728_03300"/>
<dbReference type="AlphaFoldDB" id="A0A6I6A894"/>
<evidence type="ECO:0000256" key="2">
    <source>
        <dbReference type="SAM" id="Phobius"/>
    </source>
</evidence>
<feature type="transmembrane region" description="Helical" evidence="2">
    <location>
        <begin position="174"/>
        <end position="196"/>
    </location>
</feature>
<evidence type="ECO:0000313" key="3">
    <source>
        <dbReference type="EMBL" id="QGQ21772.1"/>
    </source>
</evidence>
<dbReference type="RefSeq" id="WP_155362893.1">
    <property type="nucleotide sequence ID" value="NZ_CP043930.1"/>
</dbReference>
<keyword evidence="4" id="KW-1185">Reference proteome</keyword>
<dbReference type="Proteomes" id="UP000427281">
    <property type="component" value="Chromosome"/>
</dbReference>
<dbReference type="EMBL" id="CP043930">
    <property type="protein sequence ID" value="QGQ21772.1"/>
    <property type="molecule type" value="Genomic_DNA"/>
</dbReference>
<sequence length="241" mass="26460">MTSMRKLAIGRIIGMLLAVTSLTICLFALKLSWDANARFEQAITARPMEAVLDLSHPGTVTVPFEQTCSFSHGEGIYLDLNDAETDKERAEILGRFSGSIVIHDLAGNEILNRGLSTSQASEMKGEVRLADLPTFAEGDYRATITVDTHGIASPHSRQTIYARYELCGLEQIPVVVFGFISFCAGFVALVCGSTTLPGWWRHGIWKLVSPEEPPSEDSTIQKDDSTETDSSDSEPPRELFF</sequence>
<keyword evidence="2" id="KW-0472">Membrane</keyword>
<keyword evidence="2" id="KW-1133">Transmembrane helix</keyword>
<proteinExistence type="predicted"/>
<evidence type="ECO:0000313" key="4">
    <source>
        <dbReference type="Proteomes" id="UP000427281"/>
    </source>
</evidence>
<keyword evidence="2" id="KW-0812">Transmembrane</keyword>
<feature type="region of interest" description="Disordered" evidence="1">
    <location>
        <begin position="209"/>
        <end position="241"/>
    </location>
</feature>
<protein>
    <submittedName>
        <fullName evidence="3">Uncharacterized protein</fullName>
    </submittedName>
</protein>
<organism evidence="3 4">
    <name type="scientific">Gimesia benthica</name>
    <dbReference type="NCBI Taxonomy" id="2608982"/>
    <lineage>
        <taxon>Bacteria</taxon>
        <taxon>Pseudomonadati</taxon>
        <taxon>Planctomycetota</taxon>
        <taxon>Planctomycetia</taxon>
        <taxon>Planctomycetales</taxon>
        <taxon>Planctomycetaceae</taxon>
        <taxon>Gimesia</taxon>
    </lineage>
</organism>
<accession>A0A6I6A894</accession>